<dbReference type="OrthoDB" id="1938144at2759"/>
<keyword evidence="1" id="KW-1133">Transmembrane helix</keyword>
<evidence type="ECO:0000313" key="3">
    <source>
        <dbReference type="Proteomes" id="UP001153076"/>
    </source>
</evidence>
<gene>
    <name evidence="2" type="ORF">Cgig2_000330</name>
</gene>
<keyword evidence="1" id="KW-0472">Membrane</keyword>
<evidence type="ECO:0000313" key="2">
    <source>
        <dbReference type="EMBL" id="KAJ8422225.1"/>
    </source>
</evidence>
<sequence length="151" mass="17847">MDNAPGLVVGREALNERYNQRILPPINSCPQGRPRQRRIESQREGLKVRSLVLFCLECHWLQDEIVWYYFHLIDEDFPKRVKEVIDDFARQHAIPRDWLLDDRNAQLWTRDEDMHLDAERRVEVETLKKLLGVAIGVTAILLTMCIQWVLA</sequence>
<reference evidence="2" key="1">
    <citation type="submission" date="2022-04" db="EMBL/GenBank/DDBJ databases">
        <title>Carnegiea gigantea Genome sequencing and assembly v2.</title>
        <authorList>
            <person name="Copetti D."/>
            <person name="Sanderson M.J."/>
            <person name="Burquez A."/>
            <person name="Wojciechowski M.F."/>
        </authorList>
    </citation>
    <scope>NUCLEOTIDE SEQUENCE</scope>
    <source>
        <strain evidence="2">SGP5-SGP5p</strain>
        <tissue evidence="2">Aerial part</tissue>
    </source>
</reference>
<comment type="caution">
    <text evidence="2">The sequence shown here is derived from an EMBL/GenBank/DDBJ whole genome shotgun (WGS) entry which is preliminary data.</text>
</comment>
<name>A0A9Q1JL05_9CARY</name>
<dbReference type="Proteomes" id="UP001153076">
    <property type="component" value="Unassembled WGS sequence"/>
</dbReference>
<dbReference type="EMBL" id="JAKOGI010002334">
    <property type="protein sequence ID" value="KAJ8422225.1"/>
    <property type="molecule type" value="Genomic_DNA"/>
</dbReference>
<feature type="transmembrane region" description="Helical" evidence="1">
    <location>
        <begin position="130"/>
        <end position="150"/>
    </location>
</feature>
<keyword evidence="1" id="KW-0812">Transmembrane</keyword>
<protein>
    <submittedName>
        <fullName evidence="2">Uncharacterized protein</fullName>
    </submittedName>
</protein>
<organism evidence="2 3">
    <name type="scientific">Carnegiea gigantea</name>
    <dbReference type="NCBI Taxonomy" id="171969"/>
    <lineage>
        <taxon>Eukaryota</taxon>
        <taxon>Viridiplantae</taxon>
        <taxon>Streptophyta</taxon>
        <taxon>Embryophyta</taxon>
        <taxon>Tracheophyta</taxon>
        <taxon>Spermatophyta</taxon>
        <taxon>Magnoliopsida</taxon>
        <taxon>eudicotyledons</taxon>
        <taxon>Gunneridae</taxon>
        <taxon>Pentapetalae</taxon>
        <taxon>Caryophyllales</taxon>
        <taxon>Cactineae</taxon>
        <taxon>Cactaceae</taxon>
        <taxon>Cactoideae</taxon>
        <taxon>Echinocereeae</taxon>
        <taxon>Carnegiea</taxon>
    </lineage>
</organism>
<accession>A0A9Q1JL05</accession>
<keyword evidence="3" id="KW-1185">Reference proteome</keyword>
<evidence type="ECO:0000256" key="1">
    <source>
        <dbReference type="SAM" id="Phobius"/>
    </source>
</evidence>
<proteinExistence type="predicted"/>
<dbReference type="AlphaFoldDB" id="A0A9Q1JL05"/>